<dbReference type="Proteomes" id="UP000523955">
    <property type="component" value="Unassembled WGS sequence"/>
</dbReference>
<dbReference type="InterPro" id="IPR008969">
    <property type="entry name" value="CarboxyPept-like_regulatory"/>
</dbReference>
<dbReference type="EMBL" id="JACKXE010000001">
    <property type="protein sequence ID" value="MBB6627620.1"/>
    <property type="molecule type" value="Genomic_DNA"/>
</dbReference>
<keyword evidence="2" id="KW-0732">Signal</keyword>
<protein>
    <submittedName>
        <fullName evidence="4">Carboxypeptidase regulatory-like domain-containing protein</fullName>
    </submittedName>
</protein>
<dbReference type="GO" id="GO:0005975">
    <property type="term" value="P:carbohydrate metabolic process"/>
    <property type="evidence" value="ECO:0007669"/>
    <property type="project" value="UniProtKB-ARBA"/>
</dbReference>
<organism evidence="4 5">
    <name type="scientific">Nocardioides luti</name>
    <dbReference type="NCBI Taxonomy" id="2761101"/>
    <lineage>
        <taxon>Bacteria</taxon>
        <taxon>Bacillati</taxon>
        <taxon>Actinomycetota</taxon>
        <taxon>Actinomycetes</taxon>
        <taxon>Propionibacteriales</taxon>
        <taxon>Nocardioidaceae</taxon>
        <taxon>Nocardioides</taxon>
    </lineage>
</organism>
<evidence type="ECO:0000256" key="2">
    <source>
        <dbReference type="SAM" id="SignalP"/>
    </source>
</evidence>
<proteinExistence type="predicted"/>
<evidence type="ECO:0000256" key="1">
    <source>
        <dbReference type="SAM" id="MobiDB-lite"/>
    </source>
</evidence>
<feature type="signal peptide" evidence="2">
    <location>
        <begin position="1"/>
        <end position="20"/>
    </location>
</feature>
<feature type="region of interest" description="Disordered" evidence="1">
    <location>
        <begin position="1599"/>
        <end position="1628"/>
    </location>
</feature>
<dbReference type="SUPFAM" id="SSF49464">
    <property type="entry name" value="Carboxypeptidase regulatory domain-like"/>
    <property type="match status" value="7"/>
</dbReference>
<evidence type="ECO:0000313" key="4">
    <source>
        <dbReference type="EMBL" id="MBB6627620.1"/>
    </source>
</evidence>
<dbReference type="Pfam" id="PF13620">
    <property type="entry name" value="CarboxypepD_reg"/>
    <property type="match status" value="3"/>
</dbReference>
<reference evidence="4 5" key="1">
    <citation type="submission" date="2020-08" db="EMBL/GenBank/DDBJ databases">
        <authorList>
            <person name="Seo M.-J."/>
        </authorList>
    </citation>
    <scope>NUCLEOTIDE SEQUENCE [LARGE SCALE GENOMIC DNA]</scope>
    <source>
        <strain evidence="4 5">KIGAM211</strain>
    </source>
</reference>
<comment type="caution">
    <text evidence="4">The sequence shown here is derived from an EMBL/GenBank/DDBJ whole genome shotgun (WGS) entry which is preliminary data.</text>
</comment>
<dbReference type="Gene3D" id="2.60.40.2700">
    <property type="match status" value="10"/>
</dbReference>
<evidence type="ECO:0000259" key="3">
    <source>
        <dbReference type="Pfam" id="PF16640"/>
    </source>
</evidence>
<dbReference type="GO" id="GO:0004180">
    <property type="term" value="F:carboxypeptidase activity"/>
    <property type="evidence" value="ECO:0007669"/>
    <property type="project" value="UniProtKB-KW"/>
</dbReference>
<dbReference type="Gene3D" id="2.60.40.10">
    <property type="entry name" value="Immunoglobulins"/>
    <property type="match status" value="2"/>
</dbReference>
<keyword evidence="4" id="KW-0121">Carboxypeptidase</keyword>
<gene>
    <name evidence="4" type="ORF">H5V45_09830</name>
</gene>
<dbReference type="InterPro" id="IPR032109">
    <property type="entry name" value="Big_3_5"/>
</dbReference>
<name>A0A7X0RHU2_9ACTN</name>
<feature type="domain" description="Bacterial Ig-like" evidence="3">
    <location>
        <begin position="2253"/>
        <end position="2339"/>
    </location>
</feature>
<evidence type="ECO:0000313" key="5">
    <source>
        <dbReference type="Proteomes" id="UP000523955"/>
    </source>
</evidence>
<dbReference type="Gene3D" id="2.60.40.1120">
    <property type="entry name" value="Carboxypeptidase-like, regulatory domain"/>
    <property type="match status" value="3"/>
</dbReference>
<feature type="chain" id="PRO_5030643123" evidence="2">
    <location>
        <begin position="21"/>
        <end position="2340"/>
    </location>
</feature>
<accession>A0A7X0RHU2</accession>
<dbReference type="InterPro" id="IPR013783">
    <property type="entry name" value="Ig-like_fold"/>
</dbReference>
<keyword evidence="5" id="KW-1185">Reference proteome</keyword>
<keyword evidence="4" id="KW-0378">Hydrolase</keyword>
<dbReference type="RefSeq" id="WP_185252761.1">
    <property type="nucleotide sequence ID" value="NZ_JACKXE010000001.1"/>
</dbReference>
<sequence length="2340" mass="241850">MVLALVTAMLALGFSTSATAAPRVAAGAGAGQKADPPPTIRGINTLDDYNSTISGLVYDSEGNLLDDIQVDAYSAADPTGEIVASDLTYEYQDAASHGAFQLHVPAGDYLIRFSSPEWAEQHVYETVYYGGGAGTPVTVADDDTVTLEDTTLVADHGAPVTGTVLDGSGNPLAGVDVRLVRMYAGGYYDSIDSAVTDATGTYTFPSVKHQGNYSVLAYGWWSNDGEDELGFTDTWLGDVPNPTAATRFTHPAGSDPYALGAIHLRPGAELHGTYVPAAGDDVDYGYYYASLYLQNPDGSLDYVDSAYVDNETLDFSFPAVTKGYSYTVSVYDYDGGVETFLGDGTSESGATVVPVAAGDTSVDVGAIHAGVGQSRIRGSVVDAEGDGAQYAEIAVWQLQDDDTWEQVRYRYLDDNGDYSFRLPWGGTYTVQADPYDGAGIFLGGGTDIDAAQTFSPSEAQPVLTLDPITLPQTGGDKIRGQVLDKAGDPVANAAVELYSDYCPDEGGCWFQDDYATTNATGHYVFRNVAPGTPHVVSAQKYSAGFDEVFAGQVSRAQDATVYTVPEEGGVVDVADITLDVSEVTGTVVDDAGDGVAGADVVLWYDYCQPDGCWSDWDFTTTDADGNYTFERVDRDRTFTVSAANEDAGFRRTFLGGTDNAESATTFTQPSVGGTTAVDDVTLTPSGLAGRVLDAAGQPLAKAQVKLWTNYCDGEPGCWYEMDNTRTTAAGRYVFLSVNPGGIYTVSASKPTAGLGTTFAGDVADVDAATPYTVADYAQVVADDVTLSAGMRIVRGSLTTSDDQPFDGTADLTLYRLVESSDPGTTALSYDLEYVDETTSDDGTYGFTDVGPGSYTLLASYFPNDGPGYVRSWRGNARPTGPDSPGVFTVDDSGDTLSGVDLVLQRGTTLSGTVTTPNGTPIEDVWVPVSEWMSYYGYEYPAQFDSAYTDEDGHYSVTVPQNADLFLRGYAYGHQPFALGGEFYPSTRTPENTLHTGLTAATYDFTMAPAPVAVEDPVLSGTPEPGQTLSVTNGTWEIDGQPADGLTFTYQWHHVTGTPTTSTYVVQPGDANHRIYVVVIAHRDGFDDQYAYSNRLKVPAGPPVATNDTLPTLSPSDPAVGEEITATPGTWTLADGAAQDQLTFVYKWFRGTHRIDDASGSTYEVRPGDELRDIFVRVVAKRAGYTNVSADSAPVTVADRPLVDQVTAPALTGLAKVGQTLTLDPGDWDADGEPVTLTYRWASGYQTRNADPGSDGLEYTQVASDKDKYLTAFVTATAPGHRKTVWSSTVGPVVAADVALGNLTVTVRDDDTGDPIAGAGVWGCDTSDWSCFASGVTDSAGKFTVQVRNAANYYLAVDGGDGIHHSAQLYLDTPATGDKSQEVRLTKPTPPPANVSIPTQNGSYDGVPTVYFGDPQRFNVTGCAATANPTYTVTFTDGHEPLTGALEQTGAATGDLITFTALIPAFYPAHGDATISTNVPANCDPGTPPTQIHIYIDPSGIVTDQYGRPIEGATVTLSRSDFIGGPYADVPDGSDVMSPANRSNPDTTDAIGYFQWDVVDGWYKVRATAPGCAPTTTPAMQVPPIQVDLLVKLECTAPAPSSTPTITGTPKVGNTLSTTTTGWPSTSTVTNQWKRDGAPIDGATGATYVLTPADANKAITVTQTADRPDFVQEVGRGGPVDFTAATATSAPTNVSKADAPTDTVKAAITGTGKTGQVLTAVAPTWSIGGVTTSAPQWKRDGAPIAGETGATYTVVAGDVGKAITVTYTGTKDGFLDGTSTSDPKTIAQGDAPTASTAAAITGSGKTGQVLTAVAPTWSLGGVTSSAPQWKRDGAPIAGETGATYTVVAGDVGKAITVSYTGTKPGFADGASTSGPVTIVKGDAPTPTTPAAISGSGKVGQALTATAPAWSPTGVTTSAPQWFRDNVAIAGETGTTYTVLAGDVGKAITAKYTGTKAGFFDGLATSNGITGVTGDAPVVNAAPVAAGSGKVGSALTATAPTWTTSGVTTGGRQWLRDGSPIAGETGATYTVLPGDLGKSIAVRFTGTKAGLADALTSSAGIVAVVGDAATAAAPTLHGTPKTGQQLTVDAPTWDAAGVTSSYQWLRDGTPIAGATTAAYTLVAGDVGHLISARVTGARTGYADGTTTSAAVTGALGDAASATTAPAVTGTAGLGKTLTTTDGAWPAGVALTRQWLRDGTAIAGATGSSYVVTLADVGHALSVLVTATQAGYSDGSSTSNVVTVSKVASTTVGKLSAAKAKAGKSVVYTVTVKATGVSGPTGKVSVYDGKKLVKTLTLAAGAKGVVKLTLKKLKKGTHKLSAKYLGSTIVLASVSKVSTLKVK</sequence>
<keyword evidence="4" id="KW-0645">Protease</keyword>
<dbReference type="Pfam" id="PF16640">
    <property type="entry name" value="Big_3_5"/>
    <property type="match status" value="1"/>
</dbReference>